<accession>A0A6N8FGJ5</accession>
<evidence type="ECO:0000259" key="2">
    <source>
        <dbReference type="PROSITE" id="PS50106"/>
    </source>
</evidence>
<protein>
    <submittedName>
        <fullName evidence="3">PDZ domain-containing protein</fullName>
    </submittedName>
</protein>
<dbReference type="AlphaFoldDB" id="A0A6N8FGJ5"/>
<gene>
    <name evidence="3" type="ORF">GMD78_09250</name>
</gene>
<dbReference type="InterPro" id="IPR013538">
    <property type="entry name" value="ASHA1/2-like_C"/>
</dbReference>
<name>A0A6N8FGJ5_9BACI</name>
<evidence type="ECO:0000313" key="3">
    <source>
        <dbReference type="EMBL" id="MUK88575.1"/>
    </source>
</evidence>
<sequence length="230" mass="25943">MSKVESSVKRDIVVHAPLKKVWDALTKPEHLNRWYTKEANIDFRVGGYGEMQHGWGVTSSGIYTEIEELHRFVLEGKNGDFKTITTLEEVDDGVCVTIEYQTAFHGEEGESAKENMLYGTYQFLKNLKSVYESNRDNRSKMWRTSIGIMHRTHASGSKVLKVGKTSAAREAGILAGDVIVAVDGEPVNGYDSLENIIHSKEVNTEVQLIVKRDEELLKKDCKITSYPVPY</sequence>
<organism evidence="3 4">
    <name type="scientific">Ornithinibacillus caprae</name>
    <dbReference type="NCBI Taxonomy" id="2678566"/>
    <lineage>
        <taxon>Bacteria</taxon>
        <taxon>Bacillati</taxon>
        <taxon>Bacillota</taxon>
        <taxon>Bacilli</taxon>
        <taxon>Bacillales</taxon>
        <taxon>Bacillaceae</taxon>
        <taxon>Ornithinibacillus</taxon>
    </lineage>
</organism>
<dbReference type="Proteomes" id="UP000469125">
    <property type="component" value="Unassembled WGS sequence"/>
</dbReference>
<dbReference type="Pfam" id="PF08327">
    <property type="entry name" value="AHSA1"/>
    <property type="match status" value="1"/>
</dbReference>
<dbReference type="InterPro" id="IPR001478">
    <property type="entry name" value="PDZ"/>
</dbReference>
<feature type="domain" description="PDZ" evidence="2">
    <location>
        <begin position="167"/>
        <end position="214"/>
    </location>
</feature>
<dbReference type="CDD" id="cd07814">
    <property type="entry name" value="SRPBCC_CalC_Aha1-like"/>
    <property type="match status" value="1"/>
</dbReference>
<comment type="similarity">
    <text evidence="1">Belongs to the AHA1 family.</text>
</comment>
<dbReference type="InterPro" id="IPR036034">
    <property type="entry name" value="PDZ_sf"/>
</dbReference>
<dbReference type="Pfam" id="PF13180">
    <property type="entry name" value="PDZ_2"/>
    <property type="match status" value="1"/>
</dbReference>
<dbReference type="Gene3D" id="2.30.42.10">
    <property type="match status" value="1"/>
</dbReference>
<dbReference type="RefSeq" id="WP_155668563.1">
    <property type="nucleotide sequence ID" value="NZ_WOCA01000006.1"/>
</dbReference>
<evidence type="ECO:0000313" key="4">
    <source>
        <dbReference type="Proteomes" id="UP000469125"/>
    </source>
</evidence>
<reference evidence="3 4" key="1">
    <citation type="submission" date="2019-11" db="EMBL/GenBank/DDBJ databases">
        <authorList>
            <person name="Li X."/>
        </authorList>
    </citation>
    <scope>NUCLEOTIDE SEQUENCE [LARGE SCALE GENOMIC DNA]</scope>
    <source>
        <strain evidence="3 4">L9</strain>
    </source>
</reference>
<dbReference type="EMBL" id="WOCA01000006">
    <property type="protein sequence ID" value="MUK88575.1"/>
    <property type="molecule type" value="Genomic_DNA"/>
</dbReference>
<evidence type="ECO:0000256" key="1">
    <source>
        <dbReference type="ARBA" id="ARBA00006817"/>
    </source>
</evidence>
<dbReference type="PROSITE" id="PS50106">
    <property type="entry name" value="PDZ"/>
    <property type="match status" value="1"/>
</dbReference>
<dbReference type="SUPFAM" id="SSF55961">
    <property type="entry name" value="Bet v1-like"/>
    <property type="match status" value="1"/>
</dbReference>
<dbReference type="SMART" id="SM00228">
    <property type="entry name" value="PDZ"/>
    <property type="match status" value="1"/>
</dbReference>
<proteinExistence type="inferred from homology"/>
<dbReference type="Gene3D" id="3.30.530.20">
    <property type="match status" value="1"/>
</dbReference>
<dbReference type="InterPro" id="IPR023393">
    <property type="entry name" value="START-like_dom_sf"/>
</dbReference>
<comment type="caution">
    <text evidence="3">The sequence shown here is derived from an EMBL/GenBank/DDBJ whole genome shotgun (WGS) entry which is preliminary data.</text>
</comment>
<dbReference type="SUPFAM" id="SSF50156">
    <property type="entry name" value="PDZ domain-like"/>
    <property type="match status" value="1"/>
</dbReference>
<keyword evidence="4" id="KW-1185">Reference proteome</keyword>